<proteinExistence type="predicted"/>
<gene>
    <name evidence="1" type="ORF">CBG49_00975</name>
</gene>
<evidence type="ECO:0000313" key="2">
    <source>
        <dbReference type="Proteomes" id="UP000197007"/>
    </source>
</evidence>
<organism evidence="1 2">
    <name type="scientific">Capnocytophaga endodontalis</name>
    <dbReference type="NCBI Taxonomy" id="2708117"/>
    <lineage>
        <taxon>Bacteria</taxon>
        <taxon>Pseudomonadati</taxon>
        <taxon>Bacteroidota</taxon>
        <taxon>Flavobacteriia</taxon>
        <taxon>Flavobacteriales</taxon>
        <taxon>Flavobacteriaceae</taxon>
        <taxon>Capnocytophaga</taxon>
    </lineage>
</organism>
<dbReference type="AlphaFoldDB" id="A0A1Z4BKH4"/>
<keyword evidence="2" id="KW-1185">Reference proteome</keyword>
<accession>A0A1Z4BKH4</accession>
<evidence type="ECO:0000313" key="1">
    <source>
        <dbReference type="EMBL" id="ASF41768.1"/>
    </source>
</evidence>
<reference evidence="2" key="1">
    <citation type="submission" date="2017-06" db="EMBL/GenBank/DDBJ databases">
        <title>Complete genome sequence of Capnocytophaga sp. KCOM 1579 (=ChDC OS43) isolated from a human refractory periapical abscess lesion.</title>
        <authorList>
            <person name="Kook J.-K."/>
            <person name="Park S.-N."/>
            <person name="Lim Y.K."/>
            <person name="Roh H."/>
        </authorList>
    </citation>
    <scope>NUCLEOTIDE SEQUENCE [LARGE SCALE GENOMIC DNA]</scope>
    <source>
        <strain evidence="2">ChDC OS43</strain>
    </source>
</reference>
<dbReference type="EMBL" id="CP022022">
    <property type="protein sequence ID" value="ASF41768.1"/>
    <property type="molecule type" value="Genomic_DNA"/>
</dbReference>
<dbReference type="KEGG" id="capn:CBG49_00975"/>
<name>A0A1Z4BKH4_9FLAO</name>
<sequence>MQEQKTITVKDCKKAYNHLVENGYFSEKHIYDLYIDHRDKEVIEVLYQMGYKGELLALGDFYPEYGAFYYVIDLERISPIEAKKIIDNYIANWANNSFKE</sequence>
<dbReference type="Proteomes" id="UP000197007">
    <property type="component" value="Chromosome"/>
</dbReference>
<protein>
    <submittedName>
        <fullName evidence="1">Uncharacterized protein</fullName>
    </submittedName>
</protein>
<dbReference type="RefSeq" id="WP_088592988.1">
    <property type="nucleotide sequence ID" value="NZ_CP022022.1"/>
</dbReference>